<feature type="compositionally biased region" description="Basic and acidic residues" evidence="8">
    <location>
        <begin position="449"/>
        <end position="460"/>
    </location>
</feature>
<keyword evidence="6" id="KW-0067">ATP-binding</keyword>
<dbReference type="SMART" id="SM00327">
    <property type="entry name" value="VWA"/>
    <property type="match status" value="1"/>
</dbReference>
<feature type="domain" description="VWFA" evidence="9">
    <location>
        <begin position="579"/>
        <end position="765"/>
    </location>
</feature>
<evidence type="ECO:0000256" key="6">
    <source>
        <dbReference type="ARBA" id="ARBA00022840"/>
    </source>
</evidence>
<feature type="compositionally biased region" description="Basic and acidic residues" evidence="8">
    <location>
        <begin position="7"/>
        <end position="19"/>
    </location>
</feature>
<dbReference type="Pfam" id="PF01078">
    <property type="entry name" value="Mg_chelatase"/>
    <property type="match status" value="1"/>
</dbReference>
<dbReference type="InterPro" id="IPR002035">
    <property type="entry name" value="VWF_A"/>
</dbReference>
<evidence type="ECO:0000256" key="5">
    <source>
        <dbReference type="ARBA" id="ARBA00022741"/>
    </source>
</evidence>
<dbReference type="InterPro" id="IPR027417">
    <property type="entry name" value="P-loop_NTPase"/>
</dbReference>
<dbReference type="SMART" id="SM00382">
    <property type="entry name" value="AAA"/>
    <property type="match status" value="1"/>
</dbReference>
<dbReference type="InterPro" id="IPR003593">
    <property type="entry name" value="AAA+_ATPase"/>
</dbReference>
<comment type="pathway">
    <text evidence="1">Porphyrin-containing compound metabolism; chlorophyll biosynthesis.</text>
</comment>
<evidence type="ECO:0000256" key="3">
    <source>
        <dbReference type="ARBA" id="ARBA00012825"/>
    </source>
</evidence>
<gene>
    <name evidence="10" type="ORF">PAUS00366_LOCUS6595</name>
</gene>
<dbReference type="PROSITE" id="PS50234">
    <property type="entry name" value="VWFA"/>
    <property type="match status" value="1"/>
</dbReference>
<dbReference type="Gene3D" id="3.40.50.300">
    <property type="entry name" value="P-loop containing nucleotide triphosphate hydrolases"/>
    <property type="match status" value="1"/>
</dbReference>
<evidence type="ECO:0000256" key="1">
    <source>
        <dbReference type="ARBA" id="ARBA00005173"/>
    </source>
</evidence>
<dbReference type="EMBL" id="HBIX01008587">
    <property type="protein sequence ID" value="CAE0713843.1"/>
    <property type="molecule type" value="Transcribed_RNA"/>
</dbReference>
<dbReference type="UniPathway" id="UPA00668"/>
<keyword evidence="5" id="KW-0547">Nucleotide-binding</keyword>
<dbReference type="SUPFAM" id="SSF52540">
    <property type="entry name" value="P-loop containing nucleoside triphosphate hydrolases"/>
    <property type="match status" value="1"/>
</dbReference>
<dbReference type="Pfam" id="PF17863">
    <property type="entry name" value="AAA_lid_2"/>
    <property type="match status" value="1"/>
</dbReference>
<dbReference type="GO" id="GO:0005524">
    <property type="term" value="F:ATP binding"/>
    <property type="evidence" value="ECO:0007669"/>
    <property type="project" value="UniProtKB-KW"/>
</dbReference>
<dbReference type="InterPro" id="IPR052989">
    <property type="entry name" value="Mg-chelatase_DI-like"/>
</dbReference>
<protein>
    <recommendedName>
        <fullName evidence="4">Magnesium-chelatase subunit ChlD, chloroplastic</fullName>
        <ecNumber evidence="3">6.6.1.1</ecNumber>
    </recommendedName>
    <alternativeName>
        <fullName evidence="7">Mg-protoporphyrin IX chelatase subunit ChlD</fullName>
    </alternativeName>
</protein>
<feature type="region of interest" description="Disordered" evidence="8">
    <location>
        <begin position="1"/>
        <end position="28"/>
    </location>
</feature>
<dbReference type="EC" id="6.6.1.1" evidence="3"/>
<feature type="compositionally biased region" description="Polar residues" evidence="8">
    <location>
        <begin position="513"/>
        <end position="523"/>
    </location>
</feature>
<evidence type="ECO:0000313" key="10">
    <source>
        <dbReference type="EMBL" id="CAE0713843.1"/>
    </source>
</evidence>
<comment type="similarity">
    <text evidence="2">Belongs to the Mg-chelatase subunits D/I family.</text>
</comment>
<feature type="compositionally biased region" description="Low complexity" evidence="8">
    <location>
        <begin position="461"/>
        <end position="471"/>
    </location>
</feature>
<evidence type="ECO:0000256" key="8">
    <source>
        <dbReference type="SAM" id="MobiDB-lite"/>
    </source>
</evidence>
<evidence type="ECO:0000256" key="2">
    <source>
        <dbReference type="ARBA" id="ARBA00005799"/>
    </source>
</evidence>
<dbReference type="Gene3D" id="3.40.50.410">
    <property type="entry name" value="von Willebrand factor, type A domain"/>
    <property type="match status" value="1"/>
</dbReference>
<feature type="region of interest" description="Disordered" evidence="8">
    <location>
        <begin position="93"/>
        <end position="125"/>
    </location>
</feature>
<dbReference type="SUPFAM" id="SSF53300">
    <property type="entry name" value="vWA-like"/>
    <property type="match status" value="1"/>
</dbReference>
<dbReference type="GO" id="GO:0015995">
    <property type="term" value="P:chlorophyll biosynthetic process"/>
    <property type="evidence" value="ECO:0007669"/>
    <property type="project" value="UniProtKB-UniPathway"/>
</dbReference>
<evidence type="ECO:0000259" key="9">
    <source>
        <dbReference type="PROSITE" id="PS50234"/>
    </source>
</evidence>
<dbReference type="InterPro" id="IPR000523">
    <property type="entry name" value="Mg_chelatse_chII-like_cat_dom"/>
</dbReference>
<evidence type="ECO:0000256" key="4">
    <source>
        <dbReference type="ARBA" id="ARBA00016746"/>
    </source>
</evidence>
<dbReference type="InterPro" id="IPR036465">
    <property type="entry name" value="vWFA_dom_sf"/>
</dbReference>
<feature type="region of interest" description="Disordered" evidence="8">
    <location>
        <begin position="373"/>
        <end position="533"/>
    </location>
</feature>
<feature type="compositionally biased region" description="Low complexity" evidence="8">
    <location>
        <begin position="103"/>
        <end position="115"/>
    </location>
</feature>
<evidence type="ECO:0000256" key="7">
    <source>
        <dbReference type="ARBA" id="ARBA00030779"/>
    </source>
</evidence>
<dbReference type="PANTHER" id="PTHR35023">
    <property type="entry name" value="CHELATASE-RELATED"/>
    <property type="match status" value="1"/>
</dbReference>
<dbReference type="InterPro" id="IPR041628">
    <property type="entry name" value="ChlI/MoxR_AAA_lid"/>
</dbReference>
<dbReference type="InterPro" id="IPR041702">
    <property type="entry name" value="BchD/ChlD_VWA"/>
</dbReference>
<dbReference type="CDD" id="cd01451">
    <property type="entry name" value="vWA_Magnesium_chelatase"/>
    <property type="match status" value="1"/>
</dbReference>
<proteinExistence type="inferred from homology"/>
<dbReference type="Gene3D" id="1.10.8.80">
    <property type="entry name" value="Magnesium chelatase subunit I, C-Terminal domain"/>
    <property type="match status" value="1"/>
</dbReference>
<reference evidence="10" key="1">
    <citation type="submission" date="2021-01" db="EMBL/GenBank/DDBJ databases">
        <authorList>
            <person name="Corre E."/>
            <person name="Pelletier E."/>
            <person name="Niang G."/>
            <person name="Scheremetjew M."/>
            <person name="Finn R."/>
            <person name="Kale V."/>
            <person name="Holt S."/>
            <person name="Cochrane G."/>
            <person name="Meng A."/>
            <person name="Brown T."/>
            <person name="Cohen L."/>
        </authorList>
    </citation>
    <scope>NUCLEOTIDE SEQUENCE</scope>
    <source>
        <strain evidence="10">10249 10 AB</strain>
    </source>
</reference>
<organism evidence="10">
    <name type="scientific">Pseudo-nitzschia australis</name>
    <dbReference type="NCBI Taxonomy" id="44445"/>
    <lineage>
        <taxon>Eukaryota</taxon>
        <taxon>Sar</taxon>
        <taxon>Stramenopiles</taxon>
        <taxon>Ochrophyta</taxon>
        <taxon>Bacillariophyta</taxon>
        <taxon>Bacillariophyceae</taxon>
        <taxon>Bacillariophycidae</taxon>
        <taxon>Bacillariales</taxon>
        <taxon>Bacillariaceae</taxon>
        <taxon>Pseudo-nitzschia</taxon>
    </lineage>
</organism>
<dbReference type="Pfam" id="PF13519">
    <property type="entry name" value="VWA_2"/>
    <property type="match status" value="1"/>
</dbReference>
<dbReference type="GO" id="GO:0016851">
    <property type="term" value="F:magnesium chelatase activity"/>
    <property type="evidence" value="ECO:0007669"/>
    <property type="project" value="UniProtKB-EC"/>
</dbReference>
<accession>A0A7S4EHT7</accession>
<name>A0A7S4EHT7_9STRA</name>
<dbReference type="AlphaFoldDB" id="A0A7S4EHT7"/>
<dbReference type="PANTHER" id="PTHR35023:SF1">
    <property type="entry name" value="MG-PROTOPORPHYRIN IX CHELATASE"/>
    <property type="match status" value="1"/>
</dbReference>
<sequence>MATGIHSNDHDKASDRDSDNANANANSSHRLNTHYPFAAIVGQEDLKLCLILCAIDPTIGGVLIRGDKGTAKSTAARGLAKLLPPIRVARDPESGALDPYNLKSKSVTTSTSSSTPAAEHGEDGVDAAGVADTSTRTTAFQDAEIATPFVDLPIGATEDRVLGSIDFSATLKGGGKPVFAPGLLAAANRGILYIDEVNLLPAHLVDVLLDAAASGVNTVQREGLTLSHPARFVLIGTMNPEEGDLRPQLLDRFGLMCDVVAPRDVAVRASVVRERIAFEGDPGRFRERWNESERRLSERIRDSRDRLPRTIVPDGFLELISRICVEFRVASLRADITLYKTAAALAAWHGRTTVERDDIKQAAKWVLAHRKQRNPFDAPSPPPPSEQQQRQPDQNNKSNNSPEDDLMDQILNAPPTTPPPPESEGSAKNDGTDQNPQQPEGYENDDDNRESHDNGDHSNNDRNSSSNNNNNEGDDDGNGDDRNMHTFTASKPEQIKRLQLGKQQIKGQAGTGRRNTLPSNASRNGHYVRSAPTDKPVDLALDATLRSAAANGLDLDTGMPIVRPENYRRKVRLSTTDTLILFVVDASGSMSARQRMETIKGAVLALLTDAYQQRDRVGVIAFRGPRAEVLLPPTRSVELAEKQLQRLPTGGRTPLAHALSLTHETIHRVCRNEPDQAILLIVLSDGKANVPLPDDSSSVSGSAWEQTEHMAVRLSSLAVPTLFIDTDAGHVRVGRGKELAELLCADYLQLEDLSSDGLVHTIRQIKN</sequence>